<evidence type="ECO:0000256" key="1">
    <source>
        <dbReference type="ARBA" id="ARBA00022801"/>
    </source>
</evidence>
<evidence type="ECO:0000256" key="2">
    <source>
        <dbReference type="SAM" id="MobiDB-lite"/>
    </source>
</evidence>
<protein>
    <submittedName>
        <fullName evidence="4">Alpha/beta hydrolase</fullName>
    </submittedName>
</protein>
<dbReference type="Gene3D" id="3.40.50.1820">
    <property type="entry name" value="alpha/beta hydrolase"/>
    <property type="match status" value="1"/>
</dbReference>
<gene>
    <name evidence="4" type="ORF">TPA0910_28370</name>
</gene>
<feature type="domain" description="AB hydrolase-1" evidence="3">
    <location>
        <begin position="29"/>
        <end position="232"/>
    </location>
</feature>
<accession>A0ABQ3TYK3</accession>
<dbReference type="InterPro" id="IPR029058">
    <property type="entry name" value="AB_hydrolase_fold"/>
</dbReference>
<dbReference type="SUPFAM" id="SSF53474">
    <property type="entry name" value="alpha/beta-Hydrolases"/>
    <property type="match status" value="1"/>
</dbReference>
<dbReference type="GO" id="GO:0016787">
    <property type="term" value="F:hydrolase activity"/>
    <property type="evidence" value="ECO:0007669"/>
    <property type="project" value="UniProtKB-KW"/>
</dbReference>
<feature type="region of interest" description="Disordered" evidence="2">
    <location>
        <begin position="137"/>
        <end position="156"/>
    </location>
</feature>
<dbReference type="Proteomes" id="UP001054854">
    <property type="component" value="Unassembled WGS sequence"/>
</dbReference>
<organism evidence="4 5">
    <name type="scientific">Streptomyces hygroscopicus</name>
    <dbReference type="NCBI Taxonomy" id="1912"/>
    <lineage>
        <taxon>Bacteria</taxon>
        <taxon>Bacillati</taxon>
        <taxon>Actinomycetota</taxon>
        <taxon>Actinomycetes</taxon>
        <taxon>Kitasatosporales</taxon>
        <taxon>Streptomycetaceae</taxon>
        <taxon>Streptomyces</taxon>
        <taxon>Streptomyces violaceusniger group</taxon>
    </lineage>
</organism>
<dbReference type="InterPro" id="IPR050266">
    <property type="entry name" value="AB_hydrolase_sf"/>
</dbReference>
<evidence type="ECO:0000259" key="3">
    <source>
        <dbReference type="Pfam" id="PF12697"/>
    </source>
</evidence>
<comment type="caution">
    <text evidence="4">The sequence shown here is derived from an EMBL/GenBank/DDBJ whole genome shotgun (WGS) entry which is preliminary data.</text>
</comment>
<feature type="compositionally biased region" description="Low complexity" evidence="2">
    <location>
        <begin position="145"/>
        <end position="156"/>
    </location>
</feature>
<proteinExistence type="predicted"/>
<dbReference type="PANTHER" id="PTHR43798">
    <property type="entry name" value="MONOACYLGLYCEROL LIPASE"/>
    <property type="match status" value="1"/>
</dbReference>
<dbReference type="InterPro" id="IPR000073">
    <property type="entry name" value="AB_hydrolase_1"/>
</dbReference>
<reference evidence="4" key="1">
    <citation type="submission" date="2024-05" db="EMBL/GenBank/DDBJ databases">
        <title>Whole genome shotgun sequence of Streptomyces hygroscopicus NBRC 113678.</title>
        <authorList>
            <person name="Komaki H."/>
            <person name="Tamura T."/>
        </authorList>
    </citation>
    <scope>NUCLEOTIDE SEQUENCE</scope>
    <source>
        <strain evidence="4">N11-34</strain>
    </source>
</reference>
<sequence length="248" mass="25677">MTAPLQRAIPVRPGLDLEVREAGTSGSPVLVLHGGPGPSSITPLIDHLAPDHRVVAPTHPGWEGTVRPDDLDCVPALAAAYLDLLGHLGWNDVTVIGTSFGGWVATQTVLDDREGRISRLVLMDAIGPVIPGRQITVPAGPPAAAPRAPQGGPSAQSMAAMRAYAGPAMADAGMLPRLSTVTCPVLVIWGADDPVVTPDFGRAYAAAFGHARFELIPGAGHLPIREEPEAVFTALDSFLTTRASAAGH</sequence>
<keyword evidence="1 4" id="KW-0378">Hydrolase</keyword>
<name>A0ABQ3TYK3_STRHY</name>
<dbReference type="Pfam" id="PF12697">
    <property type="entry name" value="Abhydrolase_6"/>
    <property type="match status" value="1"/>
</dbReference>
<keyword evidence="5" id="KW-1185">Reference proteome</keyword>
<dbReference type="EMBL" id="BNEK01000003">
    <property type="protein sequence ID" value="GHJ28404.1"/>
    <property type="molecule type" value="Genomic_DNA"/>
</dbReference>
<evidence type="ECO:0000313" key="5">
    <source>
        <dbReference type="Proteomes" id="UP001054854"/>
    </source>
</evidence>
<evidence type="ECO:0000313" key="4">
    <source>
        <dbReference type="EMBL" id="GHJ28404.1"/>
    </source>
</evidence>
<dbReference type="PANTHER" id="PTHR43798:SF31">
    <property type="entry name" value="AB HYDROLASE SUPERFAMILY PROTEIN YCLE"/>
    <property type="match status" value="1"/>
</dbReference>
<dbReference type="RefSeq" id="WP_236257032.1">
    <property type="nucleotide sequence ID" value="NZ_BNEK01000003.1"/>
</dbReference>